<reference evidence="1" key="1">
    <citation type="journal article" date="2024" name="Int. J. Syst. Evol. Microbiol.">
        <title>Brooklawnia propionicigenes sp. nov., a facultatively anaerobic, propionate-producing bacterium isolated from a methanogenic reactor treating waste from cattle farms.</title>
        <authorList>
            <person name="Akita Y."/>
            <person name="Ueki A."/>
            <person name="Tonouchi A."/>
            <person name="Sugawara Y."/>
            <person name="Honma S."/>
            <person name="Kaku N."/>
            <person name="Ueki K."/>
        </authorList>
    </citation>
    <scope>NUCLEOTIDE SEQUENCE</scope>
    <source>
        <strain evidence="1">SH051</strain>
    </source>
</reference>
<evidence type="ECO:0000313" key="2">
    <source>
        <dbReference type="Proteomes" id="UP001431656"/>
    </source>
</evidence>
<accession>A0AAN0K6L2</accession>
<sequence>MRSTSQNADDRTELLPARQTLFEMTRFLQIKDRTSPYGIVIEARLPLFGDLGQSELRQV</sequence>
<dbReference type="Proteomes" id="UP001431656">
    <property type="component" value="Chromosome"/>
</dbReference>
<keyword evidence="2" id="KW-1185">Reference proteome</keyword>
<dbReference type="EMBL" id="AP028056">
    <property type="protein sequence ID" value="BEH02011.1"/>
    <property type="molecule type" value="Genomic_DNA"/>
</dbReference>
<protein>
    <submittedName>
        <fullName evidence="1">Uncharacterized protein</fullName>
    </submittedName>
</protein>
<gene>
    <name evidence="1" type="ORF">brsh051_12920</name>
</gene>
<dbReference type="AlphaFoldDB" id="A0AAN0K6L2"/>
<dbReference type="KEGG" id="broo:brsh051_12920"/>
<organism evidence="1 2">
    <name type="scientific">Brooklawnia propionicigenes</name>
    <dbReference type="NCBI Taxonomy" id="3041175"/>
    <lineage>
        <taxon>Bacteria</taxon>
        <taxon>Bacillati</taxon>
        <taxon>Actinomycetota</taxon>
        <taxon>Actinomycetes</taxon>
        <taxon>Propionibacteriales</taxon>
        <taxon>Propionibacteriaceae</taxon>
        <taxon>Brooklawnia</taxon>
    </lineage>
</organism>
<evidence type="ECO:0000313" key="1">
    <source>
        <dbReference type="EMBL" id="BEH02011.1"/>
    </source>
</evidence>
<name>A0AAN0K6L2_9ACTN</name>
<proteinExistence type="predicted"/>